<feature type="domain" description="RNA polymerase sigma factor 70 region 4 type 2" evidence="8">
    <location>
        <begin position="98"/>
        <end position="149"/>
    </location>
</feature>
<dbReference type="Pfam" id="PF04542">
    <property type="entry name" value="Sigma70_r2"/>
    <property type="match status" value="1"/>
</dbReference>
<dbReference type="SUPFAM" id="SSF88659">
    <property type="entry name" value="Sigma3 and sigma4 domains of RNA polymerase sigma factors"/>
    <property type="match status" value="1"/>
</dbReference>
<evidence type="ECO:0000259" key="8">
    <source>
        <dbReference type="Pfam" id="PF08281"/>
    </source>
</evidence>
<evidence type="ECO:0000256" key="5">
    <source>
        <dbReference type="ARBA" id="ARBA00023163"/>
    </source>
</evidence>
<protein>
    <recommendedName>
        <fullName evidence="11">SigE family RNA polymerase sigma factor</fullName>
    </recommendedName>
</protein>
<name>A0ABN1U3F9_9ACTN</name>
<comment type="caution">
    <text evidence="9">The sequence shown here is derived from an EMBL/GenBank/DDBJ whole genome shotgun (WGS) entry which is preliminary data.</text>
</comment>
<keyword evidence="5" id="KW-0804">Transcription</keyword>
<reference evidence="9 10" key="1">
    <citation type="journal article" date="2019" name="Int. J. Syst. Evol. Microbiol.">
        <title>The Global Catalogue of Microorganisms (GCM) 10K type strain sequencing project: providing services to taxonomists for standard genome sequencing and annotation.</title>
        <authorList>
            <consortium name="The Broad Institute Genomics Platform"/>
            <consortium name="The Broad Institute Genome Sequencing Center for Infectious Disease"/>
            <person name="Wu L."/>
            <person name="Ma J."/>
        </authorList>
    </citation>
    <scope>NUCLEOTIDE SEQUENCE [LARGE SCALE GENOMIC DNA]</scope>
    <source>
        <strain evidence="9 10">JCM 13008</strain>
    </source>
</reference>
<dbReference type="RefSeq" id="WP_343996629.1">
    <property type="nucleotide sequence ID" value="NZ_BAAALG010000017.1"/>
</dbReference>
<evidence type="ECO:0008006" key="11">
    <source>
        <dbReference type="Google" id="ProtNLM"/>
    </source>
</evidence>
<gene>
    <name evidence="9" type="ORF">GCM10009668_39400</name>
</gene>
<dbReference type="SUPFAM" id="SSF88946">
    <property type="entry name" value="Sigma2 domain of RNA polymerase sigma factors"/>
    <property type="match status" value="1"/>
</dbReference>
<organism evidence="9 10">
    <name type="scientific">Nocardioides dubius</name>
    <dbReference type="NCBI Taxonomy" id="317019"/>
    <lineage>
        <taxon>Bacteria</taxon>
        <taxon>Bacillati</taxon>
        <taxon>Actinomycetota</taxon>
        <taxon>Actinomycetes</taxon>
        <taxon>Propionibacteriales</taxon>
        <taxon>Nocardioidaceae</taxon>
        <taxon>Nocardioides</taxon>
    </lineage>
</organism>
<dbReference type="InterPro" id="IPR007627">
    <property type="entry name" value="RNA_pol_sigma70_r2"/>
</dbReference>
<dbReference type="Pfam" id="PF08281">
    <property type="entry name" value="Sigma70_r4_2"/>
    <property type="match status" value="1"/>
</dbReference>
<sequence>MEFSEYVAIRRARLVRSAVLLGCPEADAEDVVQTALSRALRAWRKVQRADSPDAYMQRILLNTLRDTRRRRWSGEIPTETLPDGGSPDDTQRQTDGVAVRQALAAMSSEHREVLVLRFYADLSERDTALALGLAPGTVKSRTSRALTALAATLDVTRSAR</sequence>
<dbReference type="InterPro" id="IPR013325">
    <property type="entry name" value="RNA_pol_sigma_r2"/>
</dbReference>
<dbReference type="EMBL" id="BAAALG010000017">
    <property type="protein sequence ID" value="GAA1113507.1"/>
    <property type="molecule type" value="Genomic_DNA"/>
</dbReference>
<dbReference type="InterPro" id="IPR014325">
    <property type="entry name" value="RNA_pol_sigma-E_actinobac"/>
</dbReference>
<evidence type="ECO:0000256" key="4">
    <source>
        <dbReference type="ARBA" id="ARBA00023125"/>
    </source>
</evidence>
<proteinExistence type="inferred from homology"/>
<dbReference type="InterPro" id="IPR013249">
    <property type="entry name" value="RNA_pol_sigma70_r4_t2"/>
</dbReference>
<evidence type="ECO:0000313" key="10">
    <source>
        <dbReference type="Proteomes" id="UP001501581"/>
    </source>
</evidence>
<dbReference type="NCBIfam" id="TIGR02937">
    <property type="entry name" value="sigma70-ECF"/>
    <property type="match status" value="1"/>
</dbReference>
<dbReference type="InterPro" id="IPR013324">
    <property type="entry name" value="RNA_pol_sigma_r3/r4-like"/>
</dbReference>
<dbReference type="Gene3D" id="1.10.10.10">
    <property type="entry name" value="Winged helix-like DNA-binding domain superfamily/Winged helix DNA-binding domain"/>
    <property type="match status" value="1"/>
</dbReference>
<accession>A0ABN1U3F9</accession>
<dbReference type="PANTHER" id="PTHR43133">
    <property type="entry name" value="RNA POLYMERASE ECF-TYPE SIGMA FACTO"/>
    <property type="match status" value="1"/>
</dbReference>
<dbReference type="NCBIfam" id="TIGR02983">
    <property type="entry name" value="SigE-fam_strep"/>
    <property type="match status" value="1"/>
</dbReference>
<dbReference type="CDD" id="cd06171">
    <property type="entry name" value="Sigma70_r4"/>
    <property type="match status" value="1"/>
</dbReference>
<keyword evidence="4" id="KW-0238">DNA-binding</keyword>
<dbReference type="Proteomes" id="UP001501581">
    <property type="component" value="Unassembled WGS sequence"/>
</dbReference>
<dbReference type="InterPro" id="IPR039425">
    <property type="entry name" value="RNA_pol_sigma-70-like"/>
</dbReference>
<evidence type="ECO:0000256" key="6">
    <source>
        <dbReference type="SAM" id="MobiDB-lite"/>
    </source>
</evidence>
<keyword evidence="2" id="KW-0805">Transcription regulation</keyword>
<keyword evidence="10" id="KW-1185">Reference proteome</keyword>
<comment type="similarity">
    <text evidence="1">Belongs to the sigma-70 factor family. ECF subfamily.</text>
</comment>
<dbReference type="InterPro" id="IPR036388">
    <property type="entry name" value="WH-like_DNA-bd_sf"/>
</dbReference>
<feature type="domain" description="RNA polymerase sigma-70 region 2" evidence="7">
    <location>
        <begin position="20"/>
        <end position="72"/>
    </location>
</feature>
<evidence type="ECO:0000256" key="3">
    <source>
        <dbReference type="ARBA" id="ARBA00023082"/>
    </source>
</evidence>
<dbReference type="Gene3D" id="1.10.1740.10">
    <property type="match status" value="1"/>
</dbReference>
<feature type="region of interest" description="Disordered" evidence="6">
    <location>
        <begin position="71"/>
        <end position="92"/>
    </location>
</feature>
<evidence type="ECO:0000259" key="7">
    <source>
        <dbReference type="Pfam" id="PF04542"/>
    </source>
</evidence>
<evidence type="ECO:0000256" key="1">
    <source>
        <dbReference type="ARBA" id="ARBA00010641"/>
    </source>
</evidence>
<evidence type="ECO:0000256" key="2">
    <source>
        <dbReference type="ARBA" id="ARBA00023015"/>
    </source>
</evidence>
<dbReference type="PANTHER" id="PTHR43133:SF50">
    <property type="entry name" value="ECF RNA POLYMERASE SIGMA FACTOR SIGM"/>
    <property type="match status" value="1"/>
</dbReference>
<evidence type="ECO:0000313" key="9">
    <source>
        <dbReference type="EMBL" id="GAA1113507.1"/>
    </source>
</evidence>
<dbReference type="InterPro" id="IPR014284">
    <property type="entry name" value="RNA_pol_sigma-70_dom"/>
</dbReference>
<keyword evidence="3" id="KW-0731">Sigma factor</keyword>